<evidence type="ECO:0000256" key="3">
    <source>
        <dbReference type="ARBA" id="ARBA00023015"/>
    </source>
</evidence>
<keyword evidence="8" id="KW-1185">Reference proteome</keyword>
<evidence type="ECO:0000256" key="4">
    <source>
        <dbReference type="ARBA" id="ARBA00023163"/>
    </source>
</evidence>
<sequence>MEAADLLGLGFDFYGQSPPRFFDDQPPYEQDCLAVADSIMYAPTEAESVTGLYPSYREASNSPDGANSCCAHVAPPASPGPAGAATKNTAMERDRRRRLNEKLYALRSIVPNITKMDKASIVRDAIAYIEQLQEEERRVLAEISALESSGTATAAAVKFKAQDAAGSYPWPRKRTRTAPGGSSIDAAPPLQILEVQVTEAGEKVAVVSVRCSRGRDAVAKVCRALEPLRLGVVTASIAAAGDAVVHTMFVEIKDTISGAQLKEKVEAALAQLDVTRCPLKTTRYWED</sequence>
<comment type="caution">
    <text evidence="7">The sequence shown here is derived from an EMBL/GenBank/DDBJ whole genome shotgun (WGS) entry which is preliminary data.</text>
</comment>
<dbReference type="GO" id="GO:0046983">
    <property type="term" value="F:protein dimerization activity"/>
    <property type="evidence" value="ECO:0007669"/>
    <property type="project" value="InterPro"/>
</dbReference>
<dbReference type="GO" id="GO:0003700">
    <property type="term" value="F:DNA-binding transcription factor activity"/>
    <property type="evidence" value="ECO:0007669"/>
    <property type="project" value="TreeGrafter"/>
</dbReference>
<evidence type="ECO:0000313" key="7">
    <source>
        <dbReference type="EMBL" id="KAG2565424.1"/>
    </source>
</evidence>
<dbReference type="Pfam" id="PF22754">
    <property type="entry name" value="bHLH-TF_ACT-like_plant"/>
    <property type="match status" value="1"/>
</dbReference>
<dbReference type="InterPro" id="IPR054502">
    <property type="entry name" value="bHLH-TF_ACT-like_plant"/>
</dbReference>
<dbReference type="PANTHER" id="PTHR31945">
    <property type="entry name" value="TRANSCRIPTION FACTOR SCREAM2-RELATED"/>
    <property type="match status" value="1"/>
</dbReference>
<gene>
    <name evidence="7" type="ORF">PVAP13_7NG042100</name>
</gene>
<evidence type="ECO:0000256" key="2">
    <source>
        <dbReference type="ARBA" id="ARBA00005510"/>
    </source>
</evidence>
<dbReference type="OrthoDB" id="623055at2759"/>
<dbReference type="Pfam" id="PF00010">
    <property type="entry name" value="HLH"/>
    <property type="match status" value="1"/>
</dbReference>
<evidence type="ECO:0000256" key="1">
    <source>
        <dbReference type="ARBA" id="ARBA00004123"/>
    </source>
</evidence>
<protein>
    <recommendedName>
        <fullName evidence="6">BHLH domain-containing protein</fullName>
    </recommendedName>
</protein>
<dbReference type="EMBL" id="CM029050">
    <property type="protein sequence ID" value="KAG2565424.1"/>
    <property type="molecule type" value="Genomic_DNA"/>
</dbReference>
<dbReference type="InterPro" id="IPR011598">
    <property type="entry name" value="bHLH_dom"/>
</dbReference>
<evidence type="ECO:0000259" key="6">
    <source>
        <dbReference type="PROSITE" id="PS50888"/>
    </source>
</evidence>
<dbReference type="SMART" id="SM00353">
    <property type="entry name" value="HLH"/>
    <property type="match status" value="1"/>
</dbReference>
<dbReference type="GO" id="GO:0043565">
    <property type="term" value="F:sequence-specific DNA binding"/>
    <property type="evidence" value="ECO:0007669"/>
    <property type="project" value="TreeGrafter"/>
</dbReference>
<dbReference type="InterPro" id="IPR036638">
    <property type="entry name" value="HLH_DNA-bd_sf"/>
</dbReference>
<keyword evidence="5" id="KW-0539">Nucleus</keyword>
<proteinExistence type="inferred from homology"/>
<keyword evidence="3" id="KW-0805">Transcription regulation</keyword>
<name>A0A8T0Q538_PANVG</name>
<dbReference type="Proteomes" id="UP000823388">
    <property type="component" value="Chromosome 7N"/>
</dbReference>
<dbReference type="Gene3D" id="4.10.280.10">
    <property type="entry name" value="Helix-loop-helix DNA-binding domain"/>
    <property type="match status" value="1"/>
</dbReference>
<comment type="subcellular location">
    <subcellularLocation>
        <location evidence="1">Nucleus</location>
    </subcellularLocation>
</comment>
<dbReference type="PANTHER" id="PTHR31945:SF26">
    <property type="entry name" value="TRANSCRIPTION FACTOR BHLH35"/>
    <property type="match status" value="1"/>
</dbReference>
<evidence type="ECO:0000313" key="8">
    <source>
        <dbReference type="Proteomes" id="UP000823388"/>
    </source>
</evidence>
<dbReference type="GO" id="GO:0005634">
    <property type="term" value="C:nucleus"/>
    <property type="evidence" value="ECO:0007669"/>
    <property type="project" value="UniProtKB-SubCell"/>
</dbReference>
<dbReference type="InterPro" id="IPR051358">
    <property type="entry name" value="TF_AMS/ICE1/BHLH6-like"/>
</dbReference>
<comment type="similarity">
    <text evidence="2">Belongs to the bHLH protein family.</text>
</comment>
<dbReference type="AlphaFoldDB" id="A0A8T0Q538"/>
<accession>A0A8T0Q538</accession>
<reference evidence="7" key="1">
    <citation type="submission" date="2020-05" db="EMBL/GenBank/DDBJ databases">
        <title>WGS assembly of Panicum virgatum.</title>
        <authorList>
            <person name="Lovell J.T."/>
            <person name="Jenkins J."/>
            <person name="Shu S."/>
            <person name="Juenger T.E."/>
            <person name="Schmutz J."/>
        </authorList>
    </citation>
    <scope>NUCLEOTIDE SEQUENCE</scope>
    <source>
        <strain evidence="7">AP13</strain>
    </source>
</reference>
<keyword evidence="4" id="KW-0804">Transcription</keyword>
<evidence type="ECO:0000256" key="5">
    <source>
        <dbReference type="ARBA" id="ARBA00023242"/>
    </source>
</evidence>
<dbReference type="SUPFAM" id="SSF47459">
    <property type="entry name" value="HLH, helix-loop-helix DNA-binding domain"/>
    <property type="match status" value="1"/>
</dbReference>
<feature type="domain" description="BHLH" evidence="6">
    <location>
        <begin position="83"/>
        <end position="132"/>
    </location>
</feature>
<organism evidence="7 8">
    <name type="scientific">Panicum virgatum</name>
    <name type="common">Blackwell switchgrass</name>
    <dbReference type="NCBI Taxonomy" id="38727"/>
    <lineage>
        <taxon>Eukaryota</taxon>
        <taxon>Viridiplantae</taxon>
        <taxon>Streptophyta</taxon>
        <taxon>Embryophyta</taxon>
        <taxon>Tracheophyta</taxon>
        <taxon>Spermatophyta</taxon>
        <taxon>Magnoliopsida</taxon>
        <taxon>Liliopsida</taxon>
        <taxon>Poales</taxon>
        <taxon>Poaceae</taxon>
        <taxon>PACMAD clade</taxon>
        <taxon>Panicoideae</taxon>
        <taxon>Panicodae</taxon>
        <taxon>Paniceae</taxon>
        <taxon>Panicinae</taxon>
        <taxon>Panicum</taxon>
        <taxon>Panicum sect. Hiantes</taxon>
    </lineage>
</organism>
<dbReference type="PROSITE" id="PS50888">
    <property type="entry name" value="BHLH"/>
    <property type="match status" value="1"/>
</dbReference>